<reference evidence="2" key="1">
    <citation type="submission" date="2018-05" db="EMBL/GenBank/DDBJ databases">
        <authorList>
            <person name="Lanie J.A."/>
            <person name="Ng W.-L."/>
            <person name="Kazmierczak K.M."/>
            <person name="Andrzejewski T.M."/>
            <person name="Davidsen T.M."/>
            <person name="Wayne K.J."/>
            <person name="Tettelin H."/>
            <person name="Glass J.I."/>
            <person name="Rusch D."/>
            <person name="Podicherti R."/>
            <person name="Tsui H.-C.T."/>
            <person name="Winkler M.E."/>
        </authorList>
    </citation>
    <scope>NUCLEOTIDE SEQUENCE</scope>
</reference>
<name>A0A382T421_9ZZZZ</name>
<keyword evidence="1" id="KW-0812">Transmembrane</keyword>
<keyword evidence="1" id="KW-1133">Transmembrane helix</keyword>
<keyword evidence="1" id="KW-0472">Membrane</keyword>
<protein>
    <submittedName>
        <fullName evidence="2">Uncharacterized protein</fullName>
    </submittedName>
</protein>
<proteinExistence type="predicted"/>
<accession>A0A382T421</accession>
<dbReference type="AlphaFoldDB" id="A0A382T421"/>
<evidence type="ECO:0000256" key="1">
    <source>
        <dbReference type="SAM" id="Phobius"/>
    </source>
</evidence>
<evidence type="ECO:0000313" key="2">
    <source>
        <dbReference type="EMBL" id="SVD16743.1"/>
    </source>
</evidence>
<dbReference type="EMBL" id="UINC01133672">
    <property type="protein sequence ID" value="SVD16743.1"/>
    <property type="molecule type" value="Genomic_DNA"/>
</dbReference>
<feature type="non-terminal residue" evidence="2">
    <location>
        <position position="73"/>
    </location>
</feature>
<sequence>MPSPAPIEPTESVEVIFILMVELSKPSISPIFAAILNASAASLGLWAMIVASTCSTNQPSKSALRADSAINFV</sequence>
<organism evidence="2">
    <name type="scientific">marine metagenome</name>
    <dbReference type="NCBI Taxonomy" id="408172"/>
    <lineage>
        <taxon>unclassified sequences</taxon>
        <taxon>metagenomes</taxon>
        <taxon>ecological metagenomes</taxon>
    </lineage>
</organism>
<gene>
    <name evidence="2" type="ORF">METZ01_LOCUS369597</name>
</gene>
<feature type="transmembrane region" description="Helical" evidence="1">
    <location>
        <begin position="28"/>
        <end position="51"/>
    </location>
</feature>